<keyword evidence="1" id="KW-0472">Membrane</keyword>
<keyword evidence="1" id="KW-1133">Transmembrane helix</keyword>
<feature type="non-terminal residue" evidence="2">
    <location>
        <position position="115"/>
    </location>
</feature>
<keyword evidence="3" id="KW-1185">Reference proteome</keyword>
<keyword evidence="1" id="KW-0812">Transmembrane</keyword>
<protein>
    <submittedName>
        <fullName evidence="2">Uncharacterized protein</fullName>
    </submittedName>
</protein>
<gene>
    <name evidence="2" type="ORF">MKW94_003463</name>
</gene>
<feature type="transmembrane region" description="Helical" evidence="1">
    <location>
        <begin position="6"/>
        <end position="26"/>
    </location>
</feature>
<evidence type="ECO:0000256" key="1">
    <source>
        <dbReference type="SAM" id="Phobius"/>
    </source>
</evidence>
<reference evidence="2" key="1">
    <citation type="submission" date="2022-03" db="EMBL/GenBank/DDBJ databases">
        <title>A functionally conserved STORR gene fusion in Papaver species that diverged 16.8 million years ago.</title>
        <authorList>
            <person name="Catania T."/>
        </authorList>
    </citation>
    <scope>NUCLEOTIDE SEQUENCE</scope>
    <source>
        <strain evidence="2">S-191538</strain>
    </source>
</reference>
<organism evidence="2 3">
    <name type="scientific">Papaver nudicaule</name>
    <name type="common">Iceland poppy</name>
    <dbReference type="NCBI Taxonomy" id="74823"/>
    <lineage>
        <taxon>Eukaryota</taxon>
        <taxon>Viridiplantae</taxon>
        <taxon>Streptophyta</taxon>
        <taxon>Embryophyta</taxon>
        <taxon>Tracheophyta</taxon>
        <taxon>Spermatophyta</taxon>
        <taxon>Magnoliopsida</taxon>
        <taxon>Ranunculales</taxon>
        <taxon>Papaveraceae</taxon>
        <taxon>Papaveroideae</taxon>
        <taxon>Papaver</taxon>
    </lineage>
</organism>
<dbReference type="Proteomes" id="UP001177140">
    <property type="component" value="Unassembled WGS sequence"/>
</dbReference>
<comment type="caution">
    <text evidence="2">The sequence shown here is derived from an EMBL/GenBank/DDBJ whole genome shotgun (WGS) entry which is preliminary data.</text>
</comment>
<evidence type="ECO:0000313" key="3">
    <source>
        <dbReference type="Proteomes" id="UP001177140"/>
    </source>
</evidence>
<evidence type="ECO:0000313" key="2">
    <source>
        <dbReference type="EMBL" id="MCL7022123.1"/>
    </source>
</evidence>
<proteinExistence type="predicted"/>
<accession>A0AA41RXL2</accession>
<sequence length="115" mass="13139">RNTIPYAVTSMFSVCHSFASDGYSFFVCLRGHKHTGRYIIYIEGTSFILTNFVIGMYFVTVSCKIVPRFVYKTMNERVLYLHVHTLLWKNLSLTRRASSLKSPFLSACSPDDPVA</sequence>
<feature type="transmembrane region" description="Helical" evidence="1">
    <location>
        <begin position="38"/>
        <end position="59"/>
    </location>
</feature>
<name>A0AA41RXL2_PAPNU</name>
<dbReference type="AlphaFoldDB" id="A0AA41RXL2"/>
<dbReference type="EMBL" id="JAJJMA010008253">
    <property type="protein sequence ID" value="MCL7022123.1"/>
    <property type="molecule type" value="Genomic_DNA"/>
</dbReference>